<dbReference type="Gene3D" id="1.10.260.40">
    <property type="entry name" value="lambda repressor-like DNA-binding domains"/>
    <property type="match status" value="1"/>
</dbReference>
<comment type="caution">
    <text evidence="4">The sequence shown here is derived from an EMBL/GenBank/DDBJ whole genome shotgun (WGS) entry which is preliminary data.</text>
</comment>
<evidence type="ECO:0000256" key="1">
    <source>
        <dbReference type="SAM" id="MobiDB-lite"/>
    </source>
</evidence>
<feature type="domain" description="HTH cro/C1-type" evidence="3">
    <location>
        <begin position="27"/>
        <end position="49"/>
    </location>
</feature>
<keyword evidence="2" id="KW-0812">Transmembrane</keyword>
<proteinExistence type="predicted"/>
<protein>
    <submittedName>
        <fullName evidence="4">DUF4115 domain-containing protein</fullName>
    </submittedName>
</protein>
<dbReference type="CDD" id="cd00093">
    <property type="entry name" value="HTH_XRE"/>
    <property type="match status" value="1"/>
</dbReference>
<feature type="transmembrane region" description="Helical" evidence="2">
    <location>
        <begin position="123"/>
        <end position="142"/>
    </location>
</feature>
<sequence length="350" mass="36959">MSSSNQISDPQETTSTDTPAITVGIMLREARDKAGFTRDELARRLCMTPDKLEALEQDAFERFAGTTYVRGYIRNLCKELGLDATVVMEAFARQMPVEVAAEPARAPVGAVLSSRRERRRGSLSAPLILVLALAAGGGFWWFDQQAGDGSQLVRVDGAQDRDDSELLATASSYSAEVDISEEAAEVAFPSVQSVETSEALTDINEERAAAPEVDDGAPETDAEFADVVPPDVENSAAEALHPVAERSAEVPSGVAPVAAAETVEAPSEAGTAPRLVISFQGESWLEVTDATGYKMIAKLQPAGSTVELNGRAPFSVMLGNAAAATITFDGQVVDSAPIGNRRTRKLSVGG</sequence>
<evidence type="ECO:0000256" key="2">
    <source>
        <dbReference type="SAM" id="Phobius"/>
    </source>
</evidence>
<dbReference type="PROSITE" id="PS50943">
    <property type="entry name" value="HTH_CROC1"/>
    <property type="match status" value="1"/>
</dbReference>
<evidence type="ECO:0000259" key="3">
    <source>
        <dbReference type="PROSITE" id="PS50943"/>
    </source>
</evidence>
<dbReference type="PANTHER" id="PTHR34475:SF1">
    <property type="entry name" value="CYTOSKELETON PROTEIN RODZ"/>
    <property type="match status" value="1"/>
</dbReference>
<dbReference type="InterPro" id="IPR050400">
    <property type="entry name" value="Bact_Cytoskel_RodZ"/>
</dbReference>
<feature type="region of interest" description="Disordered" evidence="1">
    <location>
        <begin position="1"/>
        <end position="20"/>
    </location>
</feature>
<dbReference type="SUPFAM" id="SSF47413">
    <property type="entry name" value="lambda repressor-like DNA-binding domains"/>
    <property type="match status" value="1"/>
</dbReference>
<gene>
    <name evidence="4" type="ORF">FDY93_11325</name>
</gene>
<reference evidence="4 5" key="1">
    <citation type="submission" date="2019-05" db="EMBL/GenBank/DDBJ databases">
        <title>Microbulbifer harenosus sp. nov., an alginate-degrading bacterium isolated from coastal sand.</title>
        <authorList>
            <person name="Huang H."/>
            <person name="Mo K."/>
            <person name="Bao S."/>
        </authorList>
    </citation>
    <scope>NUCLEOTIDE SEQUENCE [LARGE SCALE GENOMIC DNA]</scope>
    <source>
        <strain evidence="4 5">HB161719</strain>
    </source>
</reference>
<evidence type="ECO:0000313" key="4">
    <source>
        <dbReference type="EMBL" id="TLM76948.1"/>
    </source>
</evidence>
<keyword evidence="2" id="KW-1133">Transmembrane helix</keyword>
<feature type="compositionally biased region" description="Polar residues" evidence="1">
    <location>
        <begin position="1"/>
        <end position="19"/>
    </location>
</feature>
<organism evidence="4 5">
    <name type="scientific">Microbulbifer harenosus</name>
    <dbReference type="NCBI Taxonomy" id="2576840"/>
    <lineage>
        <taxon>Bacteria</taxon>
        <taxon>Pseudomonadati</taxon>
        <taxon>Pseudomonadota</taxon>
        <taxon>Gammaproteobacteria</taxon>
        <taxon>Cellvibrionales</taxon>
        <taxon>Microbulbiferaceae</taxon>
        <taxon>Microbulbifer</taxon>
    </lineage>
</organism>
<dbReference type="PANTHER" id="PTHR34475">
    <property type="match status" value="1"/>
</dbReference>
<dbReference type="RefSeq" id="WP_138235856.1">
    <property type="nucleotide sequence ID" value="NZ_CP185860.1"/>
</dbReference>
<keyword evidence="5" id="KW-1185">Reference proteome</keyword>
<name>A0ABY2UHB6_9GAMM</name>
<keyword evidence="2" id="KW-0472">Membrane</keyword>
<dbReference type="Pfam" id="PF13464">
    <property type="entry name" value="RodZ_C"/>
    <property type="match status" value="1"/>
</dbReference>
<dbReference type="Proteomes" id="UP000306791">
    <property type="component" value="Unassembled WGS sequence"/>
</dbReference>
<dbReference type="Pfam" id="PF13413">
    <property type="entry name" value="HTH_25"/>
    <property type="match status" value="1"/>
</dbReference>
<evidence type="ECO:0000313" key="5">
    <source>
        <dbReference type="Proteomes" id="UP000306791"/>
    </source>
</evidence>
<dbReference type="InterPro" id="IPR010982">
    <property type="entry name" value="Lambda_DNA-bd_dom_sf"/>
</dbReference>
<dbReference type="EMBL" id="VANI01000011">
    <property type="protein sequence ID" value="TLM76948.1"/>
    <property type="molecule type" value="Genomic_DNA"/>
</dbReference>
<accession>A0ABY2UHB6</accession>
<dbReference type="InterPro" id="IPR025194">
    <property type="entry name" value="RodZ-like_C"/>
</dbReference>
<dbReference type="InterPro" id="IPR001387">
    <property type="entry name" value="Cro/C1-type_HTH"/>
</dbReference>